<dbReference type="AlphaFoldDB" id="A0A2V5HV56"/>
<organism evidence="3 4">
    <name type="scientific">Aspergillus violaceofuscus (strain CBS 115571)</name>
    <dbReference type="NCBI Taxonomy" id="1450538"/>
    <lineage>
        <taxon>Eukaryota</taxon>
        <taxon>Fungi</taxon>
        <taxon>Dikarya</taxon>
        <taxon>Ascomycota</taxon>
        <taxon>Pezizomycotina</taxon>
        <taxon>Eurotiomycetes</taxon>
        <taxon>Eurotiomycetidae</taxon>
        <taxon>Eurotiales</taxon>
        <taxon>Aspergillaceae</taxon>
        <taxon>Aspergillus</taxon>
    </lineage>
</organism>
<feature type="region of interest" description="Disordered" evidence="1">
    <location>
        <begin position="184"/>
        <end position="203"/>
    </location>
</feature>
<sequence>MDPASFALSVFGTLDICIRYGHELIKLCREIRTLPDDISDIALAIEGAWLKAESQLDLLKRLSRNNLLAPALSAHYDEALQRLRVKISGAVTGFEAVGKRSSPGIKIPQKLWMVHLKRHLERVVGDLEDWQRRFDPSWFLITLIASDRVDQQLDPRRHPGRNAAHLREIREAVRQIALTETRPDNNTTHSIFRSPTHVEEQRQQIPGTNNYLTRYVGDTSGREILLDGTNLTRSSAPTSKIHVRDLARLLSHVDPTTFSLLRCAGVIEVPTSDQDTQYQFIFEIPRGLRSPKTLRKLLISSPRMSLSKRLQFAKQLARSVMFVHTTGFVHKSIRPETILIFNEEDQPSASFLVGFERIRRAEARTDLLGDLEWERNLYRHPVRQGLWTDVAFIMQHDIYSLGVCLLEMALWTSFVRHDDGTGINMPWADLVIRDAIRDKDARRGGFAMKKELVTIAKERLPMLVGDQYTEIVLACLCCLDGGEENIFADVKDNDDIVVGVRFIENVLEKLEDLHI</sequence>
<dbReference type="OMA" id="FAFVHKN"/>
<evidence type="ECO:0000313" key="3">
    <source>
        <dbReference type="EMBL" id="PYI20160.1"/>
    </source>
</evidence>
<evidence type="ECO:0000259" key="2">
    <source>
        <dbReference type="PROSITE" id="PS50011"/>
    </source>
</evidence>
<feature type="compositionally biased region" description="Polar residues" evidence="1">
    <location>
        <begin position="184"/>
        <end position="193"/>
    </location>
</feature>
<accession>A0A2V5HV56</accession>
<dbReference type="Proteomes" id="UP000249829">
    <property type="component" value="Unassembled WGS sequence"/>
</dbReference>
<dbReference type="InterPro" id="IPR011009">
    <property type="entry name" value="Kinase-like_dom_sf"/>
</dbReference>
<dbReference type="GO" id="GO:0004672">
    <property type="term" value="F:protein kinase activity"/>
    <property type="evidence" value="ECO:0007669"/>
    <property type="project" value="InterPro"/>
</dbReference>
<dbReference type="PANTHER" id="PTHR37542">
    <property type="entry name" value="HELO DOMAIN-CONTAINING PROTEIN-RELATED"/>
    <property type="match status" value="1"/>
</dbReference>
<evidence type="ECO:0000256" key="1">
    <source>
        <dbReference type="SAM" id="MobiDB-lite"/>
    </source>
</evidence>
<dbReference type="PANTHER" id="PTHR37542:SF1">
    <property type="entry name" value="PRION-INHIBITION AND PROPAGATION HELO DOMAIN-CONTAINING PROTEIN"/>
    <property type="match status" value="1"/>
</dbReference>
<evidence type="ECO:0000313" key="4">
    <source>
        <dbReference type="Proteomes" id="UP000249829"/>
    </source>
</evidence>
<dbReference type="STRING" id="1450538.A0A2V5HV56"/>
<dbReference type="EMBL" id="KZ825127">
    <property type="protein sequence ID" value="PYI20160.1"/>
    <property type="molecule type" value="Genomic_DNA"/>
</dbReference>
<keyword evidence="4" id="KW-1185">Reference proteome</keyword>
<reference evidence="3 4" key="1">
    <citation type="submission" date="2018-02" db="EMBL/GenBank/DDBJ databases">
        <title>The genomes of Aspergillus section Nigri reveals drivers in fungal speciation.</title>
        <authorList>
            <consortium name="DOE Joint Genome Institute"/>
            <person name="Vesth T.C."/>
            <person name="Nybo J."/>
            <person name="Theobald S."/>
            <person name="Brandl J."/>
            <person name="Frisvad J.C."/>
            <person name="Nielsen K.F."/>
            <person name="Lyhne E.K."/>
            <person name="Kogle M.E."/>
            <person name="Kuo A."/>
            <person name="Riley R."/>
            <person name="Clum A."/>
            <person name="Nolan M."/>
            <person name="Lipzen A."/>
            <person name="Salamov A."/>
            <person name="Henrissat B."/>
            <person name="Wiebenga A."/>
            <person name="De vries R.P."/>
            <person name="Grigoriev I.V."/>
            <person name="Mortensen U.H."/>
            <person name="Andersen M.R."/>
            <person name="Baker S.E."/>
        </authorList>
    </citation>
    <scope>NUCLEOTIDE SEQUENCE [LARGE SCALE GENOMIC DNA]</scope>
    <source>
        <strain evidence="3 4">CBS 115571</strain>
    </source>
</reference>
<dbReference type="InterPro" id="IPR000719">
    <property type="entry name" value="Prot_kinase_dom"/>
</dbReference>
<protein>
    <recommendedName>
        <fullName evidence="2">Protein kinase domain-containing protein</fullName>
    </recommendedName>
</protein>
<dbReference type="Gene3D" id="1.10.510.10">
    <property type="entry name" value="Transferase(Phosphotransferase) domain 1"/>
    <property type="match status" value="1"/>
</dbReference>
<gene>
    <name evidence="3" type="ORF">BO99DRAFT_382949</name>
</gene>
<dbReference type="SUPFAM" id="SSF56112">
    <property type="entry name" value="Protein kinase-like (PK-like)"/>
    <property type="match status" value="1"/>
</dbReference>
<dbReference type="GO" id="GO:0005524">
    <property type="term" value="F:ATP binding"/>
    <property type="evidence" value="ECO:0007669"/>
    <property type="project" value="InterPro"/>
</dbReference>
<proteinExistence type="predicted"/>
<name>A0A2V5HV56_ASPV1</name>
<feature type="domain" description="Protein kinase" evidence="2">
    <location>
        <begin position="200"/>
        <end position="515"/>
    </location>
</feature>
<dbReference type="PROSITE" id="PS50011">
    <property type="entry name" value="PROTEIN_KINASE_DOM"/>
    <property type="match status" value="1"/>
</dbReference>